<evidence type="ECO:0000313" key="4">
    <source>
        <dbReference type="Proteomes" id="UP000838878"/>
    </source>
</evidence>
<dbReference type="SMART" id="SM00708">
    <property type="entry name" value="PhBP"/>
    <property type="match status" value="1"/>
</dbReference>
<feature type="signal peptide" evidence="2">
    <location>
        <begin position="1"/>
        <end position="25"/>
    </location>
</feature>
<evidence type="ECO:0000256" key="1">
    <source>
        <dbReference type="ARBA" id="ARBA00022729"/>
    </source>
</evidence>
<dbReference type="CDD" id="cd23992">
    <property type="entry name" value="PBP_GOBP"/>
    <property type="match status" value="1"/>
</dbReference>
<dbReference type="GO" id="GO:0005615">
    <property type="term" value="C:extracellular space"/>
    <property type="evidence" value="ECO:0007669"/>
    <property type="project" value="TreeGrafter"/>
</dbReference>
<keyword evidence="1 2" id="KW-0732">Signal</keyword>
<name>A0A8J9UW98_9NEOP</name>
<feature type="chain" id="PRO_5035476970" evidence="2">
    <location>
        <begin position="26"/>
        <end position="155"/>
    </location>
</feature>
<dbReference type="GO" id="GO:0007608">
    <property type="term" value="P:sensory perception of smell"/>
    <property type="evidence" value="ECO:0007669"/>
    <property type="project" value="TreeGrafter"/>
</dbReference>
<sequence length="155" mass="17352">MQFKMWSAIFCITYLISSFFNGVLAITEEQKAMIHEHFEILGKECIKDNVISADDINNLRAKKMPSGDKAPCFLACMFKNLGVIDDAGILQKETALDLAKKVFNDDDEVKLIEDYLHSCSHVNKEAVSDGAKGCDRAILAYKCMIENASQFGFQI</sequence>
<feature type="non-terminal residue" evidence="3">
    <location>
        <position position="155"/>
    </location>
</feature>
<dbReference type="EMBL" id="OV170226">
    <property type="protein sequence ID" value="CAH0726967.1"/>
    <property type="molecule type" value="Genomic_DNA"/>
</dbReference>
<evidence type="ECO:0000313" key="3">
    <source>
        <dbReference type="EMBL" id="CAH0726967.1"/>
    </source>
</evidence>
<keyword evidence="4" id="KW-1185">Reference proteome</keyword>
<dbReference type="Gene3D" id="1.10.238.20">
    <property type="entry name" value="Pheromone/general odorant binding protein domain"/>
    <property type="match status" value="1"/>
</dbReference>
<dbReference type="Pfam" id="PF01395">
    <property type="entry name" value="PBP_GOBP"/>
    <property type="match status" value="1"/>
</dbReference>
<organism evidence="3 4">
    <name type="scientific">Brenthis ino</name>
    <name type="common">lesser marbled fritillary</name>
    <dbReference type="NCBI Taxonomy" id="405034"/>
    <lineage>
        <taxon>Eukaryota</taxon>
        <taxon>Metazoa</taxon>
        <taxon>Ecdysozoa</taxon>
        <taxon>Arthropoda</taxon>
        <taxon>Hexapoda</taxon>
        <taxon>Insecta</taxon>
        <taxon>Pterygota</taxon>
        <taxon>Neoptera</taxon>
        <taxon>Endopterygota</taxon>
        <taxon>Lepidoptera</taxon>
        <taxon>Glossata</taxon>
        <taxon>Ditrysia</taxon>
        <taxon>Papilionoidea</taxon>
        <taxon>Nymphalidae</taxon>
        <taxon>Heliconiinae</taxon>
        <taxon>Argynnini</taxon>
        <taxon>Brenthis</taxon>
    </lineage>
</organism>
<evidence type="ECO:0000256" key="2">
    <source>
        <dbReference type="SAM" id="SignalP"/>
    </source>
</evidence>
<dbReference type="OrthoDB" id="7692290at2759"/>
<dbReference type="Proteomes" id="UP000838878">
    <property type="component" value="Chromosome 6"/>
</dbReference>
<dbReference type="PANTHER" id="PTHR11857">
    <property type="entry name" value="ODORANT BINDING PROTEIN-RELATED"/>
    <property type="match status" value="1"/>
</dbReference>
<protein>
    <submittedName>
        <fullName evidence="3">Uncharacterized protein</fullName>
    </submittedName>
</protein>
<gene>
    <name evidence="3" type="ORF">BINO364_LOCUS12368</name>
</gene>
<dbReference type="GO" id="GO:0005549">
    <property type="term" value="F:odorant binding"/>
    <property type="evidence" value="ECO:0007669"/>
    <property type="project" value="InterPro"/>
</dbReference>
<dbReference type="InterPro" id="IPR036728">
    <property type="entry name" value="PBP_GOBP_sf"/>
</dbReference>
<dbReference type="InterPro" id="IPR006170">
    <property type="entry name" value="PBP/GOBP"/>
</dbReference>
<reference evidence="3" key="1">
    <citation type="submission" date="2021-12" db="EMBL/GenBank/DDBJ databases">
        <authorList>
            <person name="Martin H S."/>
        </authorList>
    </citation>
    <scope>NUCLEOTIDE SEQUENCE</scope>
</reference>
<accession>A0A8J9UW98</accession>
<dbReference type="AlphaFoldDB" id="A0A8J9UW98"/>
<proteinExistence type="predicted"/>
<dbReference type="SUPFAM" id="SSF47565">
    <property type="entry name" value="Insect pheromone/odorant-binding proteins"/>
    <property type="match status" value="1"/>
</dbReference>